<dbReference type="AlphaFoldDB" id="A0A117EDV4"/>
<evidence type="ECO:0000313" key="5">
    <source>
        <dbReference type="Proteomes" id="UP000067448"/>
    </source>
</evidence>
<organism evidence="4 5">
    <name type="scientific">Streptomyces scabiei</name>
    <dbReference type="NCBI Taxonomy" id="1930"/>
    <lineage>
        <taxon>Bacteria</taxon>
        <taxon>Bacillati</taxon>
        <taxon>Actinomycetota</taxon>
        <taxon>Actinomycetes</taxon>
        <taxon>Kitasatosporales</taxon>
        <taxon>Streptomycetaceae</taxon>
        <taxon>Streptomyces</taxon>
    </lineage>
</organism>
<evidence type="ECO:0000256" key="1">
    <source>
        <dbReference type="ARBA" id="ARBA00010211"/>
    </source>
</evidence>
<reference evidence="4 5" key="2">
    <citation type="journal article" date="2016" name="Genome Announc.">
        <title>Draft Genome Sequences of Streptomyces scabiei S58, Streptomyces turgidiscabies T45, and Streptomyces acidiscabies a10, the Pathogens of Potato Common Scab, Isolated in Japan.</title>
        <authorList>
            <person name="Tomihama T."/>
            <person name="Nishi Y."/>
            <person name="Sakai M."/>
            <person name="Ikenaga M."/>
            <person name="Okubo T."/>
            <person name="Ikeda S."/>
        </authorList>
    </citation>
    <scope>NUCLEOTIDE SEQUENCE [LARGE SCALE GENOMIC DNA]</scope>
    <source>
        <strain evidence="4 5">S58</strain>
    </source>
</reference>
<reference evidence="5" key="1">
    <citation type="submission" date="2015-11" db="EMBL/GenBank/DDBJ databases">
        <authorList>
            <consortium name="Cross-ministerial Strategic Innovation Promotion Program (SIP) consortium"/>
            <person name="Tomihama T."/>
            <person name="Ikenaga M."/>
            <person name="Sakai M."/>
            <person name="Okubo T."/>
            <person name="Ikeda S."/>
        </authorList>
    </citation>
    <scope>NUCLEOTIDE SEQUENCE [LARGE SCALE GENOMIC DNA]</scope>
    <source>
        <strain evidence="5">S58</strain>
    </source>
</reference>
<keyword evidence="4" id="KW-0456">Lyase</keyword>
<evidence type="ECO:0000259" key="3">
    <source>
        <dbReference type="Pfam" id="PF01557"/>
    </source>
</evidence>
<dbReference type="InterPro" id="IPR011234">
    <property type="entry name" value="Fumarylacetoacetase-like_C"/>
</dbReference>
<dbReference type="Pfam" id="PF01557">
    <property type="entry name" value="FAA_hydrolase"/>
    <property type="match status" value="1"/>
</dbReference>
<dbReference type="Proteomes" id="UP000067448">
    <property type="component" value="Unassembled WGS sequence"/>
</dbReference>
<dbReference type="GO" id="GO:0050385">
    <property type="term" value="F:ureidoglycolate lyase activity"/>
    <property type="evidence" value="ECO:0007669"/>
    <property type="project" value="UniProtKB-EC"/>
</dbReference>
<dbReference type="InterPro" id="IPR036663">
    <property type="entry name" value="Fumarylacetoacetase_C_sf"/>
</dbReference>
<reference evidence="5" key="3">
    <citation type="submission" date="2016-02" db="EMBL/GenBank/DDBJ databases">
        <title>Draft genome of pathogenic Streptomyces sp. in Japan.</title>
        <authorList>
            <person name="Tomihama T."/>
            <person name="Ikenaga M."/>
            <person name="Sakai M."/>
            <person name="Okubo T."/>
            <person name="Ikeda S."/>
        </authorList>
    </citation>
    <scope>NUCLEOTIDE SEQUENCE [LARGE SCALE GENOMIC DNA]</scope>
    <source>
        <strain evidence="5">S58</strain>
    </source>
</reference>
<dbReference type="PANTHER" id="PTHR42796">
    <property type="entry name" value="FUMARYLACETOACETATE HYDROLASE DOMAIN-CONTAINING PROTEIN 2A-RELATED"/>
    <property type="match status" value="1"/>
</dbReference>
<comment type="similarity">
    <text evidence="1">Belongs to the FAH family.</text>
</comment>
<dbReference type="Gene3D" id="3.90.850.10">
    <property type="entry name" value="Fumarylacetoacetase-like, C-terminal domain"/>
    <property type="match status" value="1"/>
</dbReference>
<proteinExistence type="inferred from homology"/>
<feature type="domain" description="Fumarylacetoacetase-like C-terminal" evidence="3">
    <location>
        <begin position="12"/>
        <end position="89"/>
    </location>
</feature>
<accession>A0A117EDV4</accession>
<keyword evidence="2" id="KW-0479">Metal-binding</keyword>
<sequence>MVQLTPPSPRFSLGMSFPGFSRTGPVLVTPDEFHHPDDLEIGCAVDGETVQQSRTSNMVLAVPRLISWISGISPLLPGDLLFTGTPPASVASAARAASSIPGKSCTAGSRGWVPSATR</sequence>
<dbReference type="PANTHER" id="PTHR42796:SF4">
    <property type="entry name" value="FUMARYLACETOACETATE HYDROLASE DOMAIN-CONTAINING PROTEIN 2A"/>
    <property type="match status" value="1"/>
</dbReference>
<dbReference type="EMBL" id="BCMM01000013">
    <property type="protein sequence ID" value="GAQ62737.1"/>
    <property type="molecule type" value="Genomic_DNA"/>
</dbReference>
<dbReference type="EC" id="4.3.2.3" evidence="4"/>
<comment type="caution">
    <text evidence="4">The sequence shown here is derived from an EMBL/GenBank/DDBJ whole genome shotgun (WGS) entry which is preliminary data.</text>
</comment>
<dbReference type="InterPro" id="IPR051121">
    <property type="entry name" value="FAH"/>
</dbReference>
<gene>
    <name evidence="4" type="ORF">SsS58_03107</name>
</gene>
<dbReference type="SUPFAM" id="SSF56529">
    <property type="entry name" value="FAH"/>
    <property type="match status" value="1"/>
</dbReference>
<dbReference type="GO" id="GO:0046872">
    <property type="term" value="F:metal ion binding"/>
    <property type="evidence" value="ECO:0007669"/>
    <property type="project" value="UniProtKB-KW"/>
</dbReference>
<name>A0A117EDV4_STRSC</name>
<evidence type="ECO:0000313" key="4">
    <source>
        <dbReference type="EMBL" id="GAQ62737.1"/>
    </source>
</evidence>
<dbReference type="GO" id="GO:0044281">
    <property type="term" value="P:small molecule metabolic process"/>
    <property type="evidence" value="ECO:0007669"/>
    <property type="project" value="UniProtKB-ARBA"/>
</dbReference>
<protein>
    <submittedName>
        <fullName evidence="4">Ureidoglycolate lyase</fullName>
        <ecNumber evidence="4">4.3.2.3</ecNumber>
    </submittedName>
</protein>
<evidence type="ECO:0000256" key="2">
    <source>
        <dbReference type="ARBA" id="ARBA00022723"/>
    </source>
</evidence>